<dbReference type="AlphaFoldDB" id="A0A9X7M2J4"/>
<proteinExistence type="predicted"/>
<dbReference type="Proteomes" id="UP000321735">
    <property type="component" value="Chromosome"/>
</dbReference>
<sequence>MNNLKQELNGAFQKYQVGPHEIAYWMYLTLERMTEDYREIYEQEHTKEEMKRLEGIANALNKITNQCWWFLKQVFESTR</sequence>
<name>A0A9X7M2J4_BACCE</name>
<gene>
    <name evidence="1" type="ORF">D0437_32985</name>
</gene>
<reference evidence="1 2" key="1">
    <citation type="journal article" date="2019" name="Ecotoxicol. Environ. Saf.">
        <title>Microbial characterization of heavy metal resistant bacterial strains isolated from an electroplating wastewater treatment plant.</title>
        <authorList>
            <person name="Cai X."/>
            <person name="Zheng X."/>
            <person name="Zhang D."/>
            <person name="Iqbal W."/>
            <person name="Liu C."/>
            <person name="Yang B."/>
            <person name="Zhao X."/>
            <person name="Lu X."/>
            <person name="Mao Y."/>
        </authorList>
    </citation>
    <scope>NUCLEOTIDE SEQUENCE [LARGE SCALE GENOMIC DNA]</scope>
    <source>
        <strain evidence="1 2">Co1-1</strain>
    </source>
</reference>
<protein>
    <submittedName>
        <fullName evidence="1">Uncharacterized protein</fullName>
    </submittedName>
</protein>
<evidence type="ECO:0000313" key="2">
    <source>
        <dbReference type="Proteomes" id="UP000321735"/>
    </source>
</evidence>
<evidence type="ECO:0000313" key="1">
    <source>
        <dbReference type="EMBL" id="QDZ77466.1"/>
    </source>
</evidence>
<dbReference type="EMBL" id="CP031778">
    <property type="protein sequence ID" value="QDZ77466.1"/>
    <property type="molecule type" value="Genomic_DNA"/>
</dbReference>
<dbReference type="RefSeq" id="WP_208743186.1">
    <property type="nucleotide sequence ID" value="NZ_CP031778.1"/>
</dbReference>
<organism evidence="1 2">
    <name type="scientific">Bacillus cereus</name>
    <dbReference type="NCBI Taxonomy" id="1396"/>
    <lineage>
        <taxon>Bacteria</taxon>
        <taxon>Bacillati</taxon>
        <taxon>Bacillota</taxon>
        <taxon>Bacilli</taxon>
        <taxon>Bacillales</taxon>
        <taxon>Bacillaceae</taxon>
        <taxon>Bacillus</taxon>
        <taxon>Bacillus cereus group</taxon>
    </lineage>
</organism>
<accession>A0A9X7M2J4</accession>